<dbReference type="PATRIC" id="fig|1403949.3.peg.57"/>
<evidence type="ECO:0000313" key="1">
    <source>
        <dbReference type="EMBL" id="ETJ02451.1"/>
    </source>
</evidence>
<organism evidence="1 2">
    <name type="scientific">Veillonella dispar DORA_11</name>
    <dbReference type="NCBI Taxonomy" id="1403949"/>
    <lineage>
        <taxon>Bacteria</taxon>
        <taxon>Bacillati</taxon>
        <taxon>Bacillota</taxon>
        <taxon>Negativicutes</taxon>
        <taxon>Veillonellales</taxon>
        <taxon>Veillonellaceae</taxon>
        <taxon>Veillonella</taxon>
    </lineage>
</organism>
<gene>
    <name evidence="1" type="ORF">Q619_VDC00007G0027</name>
</gene>
<sequence>MTEKELRRRYDEIKSENIEVIFVDGDTMKGKLLGYTSSVNNEPDEASIDVGEYELYASEIVEIREI</sequence>
<name>W1V9U3_9FIRM</name>
<dbReference type="EMBL" id="AZMJ01000007">
    <property type="protein sequence ID" value="ETJ02451.1"/>
    <property type="molecule type" value="Genomic_DNA"/>
</dbReference>
<comment type="caution">
    <text evidence="1">The sequence shown here is derived from an EMBL/GenBank/DDBJ whole genome shotgun (WGS) entry which is preliminary data.</text>
</comment>
<protein>
    <submittedName>
        <fullName evidence="1">Uncharacterized protein</fullName>
    </submittedName>
</protein>
<reference evidence="1 2" key="1">
    <citation type="submission" date="2013-12" db="EMBL/GenBank/DDBJ databases">
        <title>A Varibaculum cambriense genome reconstructed from a premature infant gut community with otherwise low bacterial novelty that shifts toward anaerobic metabolism during the third week of life.</title>
        <authorList>
            <person name="Brown C.T."/>
            <person name="Sharon I."/>
            <person name="Thomas B.C."/>
            <person name="Castelle C.J."/>
            <person name="Morowitz M.J."/>
            <person name="Banfield J.F."/>
        </authorList>
    </citation>
    <scope>NUCLEOTIDE SEQUENCE [LARGE SCALE GENOMIC DNA]</scope>
    <source>
        <strain evidence="2">DORA_11</strain>
    </source>
</reference>
<dbReference type="AlphaFoldDB" id="W1V9U3"/>
<proteinExistence type="predicted"/>
<evidence type="ECO:0000313" key="2">
    <source>
        <dbReference type="Proteomes" id="UP000018855"/>
    </source>
</evidence>
<accession>W1V9U3</accession>
<dbReference type="Proteomes" id="UP000018855">
    <property type="component" value="Unassembled WGS sequence"/>
</dbReference>